<proteinExistence type="predicted"/>
<dbReference type="Proteomes" id="UP000676169">
    <property type="component" value="Chromosome"/>
</dbReference>
<evidence type="ECO:0000256" key="6">
    <source>
        <dbReference type="ARBA" id="ARBA00022932"/>
    </source>
</evidence>
<evidence type="ECO:0000256" key="2">
    <source>
        <dbReference type="ARBA" id="ARBA00014363"/>
    </source>
</evidence>
<dbReference type="KEGG" id="lamb:KBB96_11845"/>
<dbReference type="InterPro" id="IPR015199">
    <property type="entry name" value="DNA_pol_III_delta_C"/>
</dbReference>
<dbReference type="Gene3D" id="3.40.50.300">
    <property type="entry name" value="P-loop containing nucleotide triphosphate hydrolases"/>
    <property type="match status" value="1"/>
</dbReference>
<dbReference type="Pfam" id="PF13177">
    <property type="entry name" value="DNA_pol3_delta2"/>
    <property type="match status" value="1"/>
</dbReference>
<dbReference type="GO" id="GO:0009360">
    <property type="term" value="C:DNA polymerase III complex"/>
    <property type="evidence" value="ECO:0007669"/>
    <property type="project" value="InterPro"/>
</dbReference>
<dbReference type="GO" id="GO:0003887">
    <property type="term" value="F:DNA-directed DNA polymerase activity"/>
    <property type="evidence" value="ECO:0007669"/>
    <property type="project" value="UniProtKB-KW"/>
</dbReference>
<reference evidence="9" key="1">
    <citation type="submission" date="2021-04" db="EMBL/GenBank/DDBJ databases">
        <title>Luteolibacter sp. 32A isolated from the skin of an Anderson's salamander (Ambystoma andersonii).</title>
        <authorList>
            <person name="Spergser J."/>
            <person name="Busse H.-J."/>
        </authorList>
    </citation>
    <scope>NUCLEOTIDE SEQUENCE</scope>
    <source>
        <strain evidence="9">32A</strain>
    </source>
</reference>
<keyword evidence="3" id="KW-0808">Transferase</keyword>
<gene>
    <name evidence="9" type="ORF">KBB96_11845</name>
</gene>
<dbReference type="GO" id="GO:0003677">
    <property type="term" value="F:DNA binding"/>
    <property type="evidence" value="ECO:0007669"/>
    <property type="project" value="InterPro"/>
</dbReference>
<dbReference type="PANTHER" id="PTHR11669">
    <property type="entry name" value="REPLICATION FACTOR C / DNA POLYMERASE III GAMMA-TAU SUBUNIT"/>
    <property type="match status" value="1"/>
</dbReference>
<dbReference type="InterPro" id="IPR050238">
    <property type="entry name" value="DNA_Rep/Repair_Clamp_Loader"/>
</dbReference>
<dbReference type="Pfam" id="PF09115">
    <property type="entry name" value="DNApol3-delta_C"/>
    <property type="match status" value="1"/>
</dbReference>
<comment type="catalytic activity">
    <reaction evidence="7">
        <text>DNA(n) + a 2'-deoxyribonucleoside 5'-triphosphate = DNA(n+1) + diphosphate</text>
        <dbReference type="Rhea" id="RHEA:22508"/>
        <dbReference type="Rhea" id="RHEA-COMP:17339"/>
        <dbReference type="Rhea" id="RHEA-COMP:17340"/>
        <dbReference type="ChEBI" id="CHEBI:33019"/>
        <dbReference type="ChEBI" id="CHEBI:61560"/>
        <dbReference type="ChEBI" id="CHEBI:173112"/>
        <dbReference type="EC" id="2.7.7.7"/>
    </reaction>
</comment>
<organism evidence="9 10">
    <name type="scientific">Luteolibacter ambystomatis</name>
    <dbReference type="NCBI Taxonomy" id="2824561"/>
    <lineage>
        <taxon>Bacteria</taxon>
        <taxon>Pseudomonadati</taxon>
        <taxon>Verrucomicrobiota</taxon>
        <taxon>Verrucomicrobiia</taxon>
        <taxon>Verrucomicrobiales</taxon>
        <taxon>Verrucomicrobiaceae</taxon>
        <taxon>Luteolibacter</taxon>
    </lineage>
</organism>
<dbReference type="AlphaFoldDB" id="A0A975G6A8"/>
<dbReference type="GO" id="GO:0006261">
    <property type="term" value="P:DNA-templated DNA replication"/>
    <property type="evidence" value="ECO:0007669"/>
    <property type="project" value="TreeGrafter"/>
</dbReference>
<evidence type="ECO:0000313" key="10">
    <source>
        <dbReference type="Proteomes" id="UP000676169"/>
    </source>
</evidence>
<dbReference type="InterPro" id="IPR027417">
    <property type="entry name" value="P-loop_NTPase"/>
</dbReference>
<dbReference type="SUPFAM" id="SSF52540">
    <property type="entry name" value="P-loop containing nucleoside triphosphate hydrolases"/>
    <property type="match status" value="1"/>
</dbReference>
<evidence type="ECO:0000256" key="3">
    <source>
        <dbReference type="ARBA" id="ARBA00022679"/>
    </source>
</evidence>
<dbReference type="PANTHER" id="PTHR11669:SF8">
    <property type="entry name" value="DNA POLYMERASE III SUBUNIT DELTA"/>
    <property type="match status" value="1"/>
</dbReference>
<name>A0A975G6A8_9BACT</name>
<evidence type="ECO:0000256" key="4">
    <source>
        <dbReference type="ARBA" id="ARBA00022695"/>
    </source>
</evidence>
<keyword evidence="6" id="KW-0239">DNA-directed DNA polymerase</keyword>
<evidence type="ECO:0000256" key="5">
    <source>
        <dbReference type="ARBA" id="ARBA00022705"/>
    </source>
</evidence>
<protein>
    <recommendedName>
        <fullName evidence="2">DNA polymerase III subunit delta'</fullName>
        <ecNumber evidence="1">2.7.7.7</ecNumber>
    </recommendedName>
</protein>
<dbReference type="EC" id="2.7.7.7" evidence="1"/>
<sequence>MAYTADHAYQLVEAAHERGRLAHAFLISGARGSGKEALTARIIQLVNGSGAQGGGFDLFGEPVVVETPPLDDLEGPWVHILRPRMKSRRIAVDAIRDLERPLRLTAPEGKWKVGVVAEADRMGVEASNAFLKTLEEPPARTLLLLLTSNPQALLPTILSRCVRLPLLGGVGLEAEGGQELVTSLDKVTASGLGNPRVALSIKAVFSSILEQRRDTATAAAEAALKEEEQAYKQVTEGDWLKRREEFHKAAAESEYLEARGRLFDVLTAWVADVLRVKSGAGGLDFPDSLPALRKVADAEPEGRLLQRMEALESLRRSLDTNAQEQLALEVGFLRTFG</sequence>
<keyword evidence="10" id="KW-1185">Reference proteome</keyword>
<evidence type="ECO:0000256" key="1">
    <source>
        <dbReference type="ARBA" id="ARBA00012417"/>
    </source>
</evidence>
<keyword evidence="4" id="KW-0548">Nucleotidyltransferase</keyword>
<feature type="domain" description="DNA polymerase III delta subunit C-terminal" evidence="8">
    <location>
        <begin position="261"/>
        <end position="333"/>
    </location>
</feature>
<dbReference type="RefSeq" id="WP_211629655.1">
    <property type="nucleotide sequence ID" value="NZ_CP073100.1"/>
</dbReference>
<evidence type="ECO:0000259" key="8">
    <source>
        <dbReference type="Pfam" id="PF09115"/>
    </source>
</evidence>
<keyword evidence="5" id="KW-0235">DNA replication</keyword>
<evidence type="ECO:0000313" key="9">
    <source>
        <dbReference type="EMBL" id="QUE49566.1"/>
    </source>
</evidence>
<dbReference type="EMBL" id="CP073100">
    <property type="protein sequence ID" value="QUE49566.1"/>
    <property type="molecule type" value="Genomic_DNA"/>
</dbReference>
<accession>A0A975G6A8</accession>
<evidence type="ECO:0000256" key="7">
    <source>
        <dbReference type="ARBA" id="ARBA00049244"/>
    </source>
</evidence>